<dbReference type="Proteomes" id="UP000265520">
    <property type="component" value="Unassembled WGS sequence"/>
</dbReference>
<organism evidence="2 3">
    <name type="scientific">Trifolium medium</name>
    <dbReference type="NCBI Taxonomy" id="97028"/>
    <lineage>
        <taxon>Eukaryota</taxon>
        <taxon>Viridiplantae</taxon>
        <taxon>Streptophyta</taxon>
        <taxon>Embryophyta</taxon>
        <taxon>Tracheophyta</taxon>
        <taxon>Spermatophyta</taxon>
        <taxon>Magnoliopsida</taxon>
        <taxon>eudicotyledons</taxon>
        <taxon>Gunneridae</taxon>
        <taxon>Pentapetalae</taxon>
        <taxon>rosids</taxon>
        <taxon>fabids</taxon>
        <taxon>Fabales</taxon>
        <taxon>Fabaceae</taxon>
        <taxon>Papilionoideae</taxon>
        <taxon>50 kb inversion clade</taxon>
        <taxon>NPAAA clade</taxon>
        <taxon>Hologalegina</taxon>
        <taxon>IRL clade</taxon>
        <taxon>Trifolieae</taxon>
        <taxon>Trifolium</taxon>
    </lineage>
</organism>
<sequence length="43" mass="4365">SESSSLSLAEASLSDHLRATQSLPLARGLAHRPSTNSGASMAV</sequence>
<feature type="compositionally biased region" description="Polar residues" evidence="1">
    <location>
        <begin position="33"/>
        <end position="43"/>
    </location>
</feature>
<dbReference type="AlphaFoldDB" id="A0A392VHS3"/>
<protein>
    <submittedName>
        <fullName evidence="2">Uncharacterized protein</fullName>
    </submittedName>
</protein>
<evidence type="ECO:0000256" key="1">
    <source>
        <dbReference type="SAM" id="MobiDB-lite"/>
    </source>
</evidence>
<feature type="region of interest" description="Disordered" evidence="1">
    <location>
        <begin position="23"/>
        <end position="43"/>
    </location>
</feature>
<reference evidence="2 3" key="1">
    <citation type="journal article" date="2018" name="Front. Plant Sci.">
        <title>Red Clover (Trifolium pratense) and Zigzag Clover (T. medium) - A Picture of Genomic Similarities and Differences.</title>
        <authorList>
            <person name="Dluhosova J."/>
            <person name="Istvanek J."/>
            <person name="Nedelnik J."/>
            <person name="Repkova J."/>
        </authorList>
    </citation>
    <scope>NUCLEOTIDE SEQUENCE [LARGE SCALE GENOMIC DNA]</scope>
    <source>
        <strain evidence="3">cv. 10/8</strain>
        <tissue evidence="2">Leaf</tissue>
    </source>
</reference>
<dbReference type="EMBL" id="LXQA011152496">
    <property type="protein sequence ID" value="MCI86889.1"/>
    <property type="molecule type" value="Genomic_DNA"/>
</dbReference>
<evidence type="ECO:0000313" key="2">
    <source>
        <dbReference type="EMBL" id="MCI86889.1"/>
    </source>
</evidence>
<proteinExistence type="predicted"/>
<keyword evidence="3" id="KW-1185">Reference proteome</keyword>
<name>A0A392VHS3_9FABA</name>
<feature type="non-terminal residue" evidence="2">
    <location>
        <position position="1"/>
    </location>
</feature>
<comment type="caution">
    <text evidence="2">The sequence shown here is derived from an EMBL/GenBank/DDBJ whole genome shotgun (WGS) entry which is preliminary data.</text>
</comment>
<evidence type="ECO:0000313" key="3">
    <source>
        <dbReference type="Proteomes" id="UP000265520"/>
    </source>
</evidence>
<accession>A0A392VHS3</accession>